<proteinExistence type="predicted"/>
<dbReference type="RefSeq" id="WP_228853960.1">
    <property type="nucleotide sequence ID" value="NZ_AP024086.1"/>
</dbReference>
<dbReference type="Proteomes" id="UP000826725">
    <property type="component" value="Chromosome"/>
</dbReference>
<reference evidence="1" key="1">
    <citation type="submission" date="2020-09" db="EMBL/GenBank/DDBJ databases">
        <title>Desulfogranum mesoprofundum gen. nov., sp. nov., a novel mesophilic, sulfate-reducing chemolithoautotroph isolated from a deep-sea hydrothermal vent chimney in the Suiyo Seamount.</title>
        <authorList>
            <person name="Hashimoto Y."/>
            <person name="Nakagawa S."/>
        </authorList>
    </citation>
    <scope>NUCLEOTIDE SEQUENCE</scope>
    <source>
        <strain evidence="1">KT2</strain>
    </source>
</reference>
<organism evidence="1 2">
    <name type="scientific">Desulfomarina profundi</name>
    <dbReference type="NCBI Taxonomy" id="2772557"/>
    <lineage>
        <taxon>Bacteria</taxon>
        <taxon>Pseudomonadati</taxon>
        <taxon>Thermodesulfobacteriota</taxon>
        <taxon>Desulfobulbia</taxon>
        <taxon>Desulfobulbales</taxon>
        <taxon>Desulfobulbaceae</taxon>
        <taxon>Desulfomarina</taxon>
    </lineage>
</organism>
<name>A0A8D5FHN3_9BACT</name>
<gene>
    <name evidence="1" type="ORF">DGMP_22060</name>
</gene>
<keyword evidence="2" id="KW-1185">Reference proteome</keyword>
<dbReference type="EMBL" id="AP024086">
    <property type="protein sequence ID" value="BCL61513.1"/>
    <property type="molecule type" value="Genomic_DNA"/>
</dbReference>
<protein>
    <submittedName>
        <fullName evidence="1">Uncharacterized protein</fullName>
    </submittedName>
</protein>
<sequence>MALTHLALSTGQGKYLCTDVRKKSSQYICAPVREIEEFKPSEFKKPLLLAFASSKALVLMENFPPLAHKLLLMHVERQLENRALMDEGVKSAITYKIVDTKTEKKLHSLVVLPENDVWPVIENLARQHIFIHTATPSIAALGALTARFTPEPLIVIMARENSSELTAFRNGIPLYMQPFPMTGPGEFDVTMINHAISVCSHALFRDFQIEKVQLLLMGERRNSIDISETGLDCLEPEWKSLPITANIQSICNWPELYGTLFARRDYSYLPPEYFFSHKIKKVNNWLAAACTLAAISLSTLAWNAYQQNISLEQQLTKQQIELNGRIGTLQKNLPASDSLEHLEHYLDILARGVMEPRLSRLFETLVLAIPETIRIEKLTVRKAVPVLPSNAIEEPTETTLPPPGYTQPDRKKSITAELETPESNQEKSMVMDITFTTEGTYRNVRAGFEKTVTNLSESFDLKNIEWGYRESEKNGYLKGQLWVQKEGTY</sequence>
<dbReference type="KEGG" id="dbk:DGMP_22060"/>
<accession>A0A8D5FHN3</accession>
<evidence type="ECO:0000313" key="1">
    <source>
        <dbReference type="EMBL" id="BCL61513.1"/>
    </source>
</evidence>
<dbReference type="AlphaFoldDB" id="A0A8D5FHN3"/>
<evidence type="ECO:0000313" key="2">
    <source>
        <dbReference type="Proteomes" id="UP000826725"/>
    </source>
</evidence>